<sequence>MLRIQQELNLVNPFIHSFNMMAEVIAEEERKAVLERRPAPLIQMVLDVNPALDRRRYNVPVAIEVVALYVFQDDDAPPGRQYAIQSRGGVTEYRPKLTRSVIRYVIHCSALKENSASIPIQEKQD</sequence>
<name>A0A183GEZ5_HELPZ</name>
<gene>
    <name evidence="1" type="ORF">HPBE_LOCUS20938</name>
</gene>
<dbReference type="WBParaSite" id="HPBE_0002094101-mRNA-1">
    <property type="protein sequence ID" value="HPBE_0002094101-mRNA-1"/>
    <property type="gene ID" value="HPBE_0002094101"/>
</dbReference>
<reference evidence="3" key="2">
    <citation type="submission" date="2019-09" db="UniProtKB">
        <authorList>
            <consortium name="WormBaseParasite"/>
        </authorList>
    </citation>
    <scope>IDENTIFICATION</scope>
</reference>
<dbReference type="AlphaFoldDB" id="A0A183GEZ5"/>
<dbReference type="EMBL" id="UZAH01032560">
    <property type="protein sequence ID" value="VDP22556.1"/>
    <property type="molecule type" value="Genomic_DNA"/>
</dbReference>
<dbReference type="Proteomes" id="UP000050761">
    <property type="component" value="Unassembled WGS sequence"/>
</dbReference>
<evidence type="ECO:0000313" key="3">
    <source>
        <dbReference type="WBParaSite" id="HPBE_0002094101-mRNA-1"/>
    </source>
</evidence>
<evidence type="ECO:0000313" key="1">
    <source>
        <dbReference type="EMBL" id="VDP22556.1"/>
    </source>
</evidence>
<evidence type="ECO:0000313" key="2">
    <source>
        <dbReference type="Proteomes" id="UP000050761"/>
    </source>
</evidence>
<accession>A0A183GEZ5</accession>
<proteinExistence type="predicted"/>
<protein>
    <submittedName>
        <fullName evidence="3">Uma2 domain-containing protein</fullName>
    </submittedName>
</protein>
<accession>A0A3P8FUS6</accession>
<dbReference type="OrthoDB" id="10039910at2759"/>
<organism evidence="2 3">
    <name type="scientific">Heligmosomoides polygyrus</name>
    <name type="common">Parasitic roundworm</name>
    <dbReference type="NCBI Taxonomy" id="6339"/>
    <lineage>
        <taxon>Eukaryota</taxon>
        <taxon>Metazoa</taxon>
        <taxon>Ecdysozoa</taxon>
        <taxon>Nematoda</taxon>
        <taxon>Chromadorea</taxon>
        <taxon>Rhabditida</taxon>
        <taxon>Rhabditina</taxon>
        <taxon>Rhabditomorpha</taxon>
        <taxon>Strongyloidea</taxon>
        <taxon>Heligmosomidae</taxon>
        <taxon>Heligmosomoides</taxon>
    </lineage>
</organism>
<reference evidence="1 2" key="1">
    <citation type="submission" date="2018-11" db="EMBL/GenBank/DDBJ databases">
        <authorList>
            <consortium name="Pathogen Informatics"/>
        </authorList>
    </citation>
    <scope>NUCLEOTIDE SEQUENCE [LARGE SCALE GENOMIC DNA]</scope>
</reference>
<keyword evidence="2" id="KW-1185">Reference proteome</keyword>